<dbReference type="SMART" id="SM00849">
    <property type="entry name" value="Lactamase_B"/>
    <property type="match status" value="1"/>
</dbReference>
<dbReference type="SUPFAM" id="SSF56281">
    <property type="entry name" value="Metallo-hydrolase/oxidoreductase"/>
    <property type="match status" value="1"/>
</dbReference>
<protein>
    <submittedName>
        <fullName evidence="4">Metallo-beta-lactamase family protein, RNA-specific</fullName>
    </submittedName>
</protein>
<dbReference type="PANTHER" id="PTHR11203:SF37">
    <property type="entry name" value="INTEGRATOR COMPLEX SUBUNIT 11"/>
    <property type="match status" value="1"/>
</dbReference>
<dbReference type="InterPro" id="IPR050698">
    <property type="entry name" value="MBL"/>
</dbReference>
<keyword evidence="1" id="KW-0378">Hydrolase</keyword>
<dbReference type="Pfam" id="PF10996">
    <property type="entry name" value="Beta-Casp"/>
    <property type="match status" value="1"/>
</dbReference>
<proteinExistence type="predicted"/>
<dbReference type="Proteomes" id="UP000262583">
    <property type="component" value="Chromosome"/>
</dbReference>
<dbReference type="EMBL" id="CP030759">
    <property type="protein sequence ID" value="AXA36474.1"/>
    <property type="molecule type" value="Genomic_DNA"/>
</dbReference>
<dbReference type="InterPro" id="IPR001279">
    <property type="entry name" value="Metallo-B-lactamas"/>
</dbReference>
<dbReference type="InterPro" id="IPR011108">
    <property type="entry name" value="RMMBL"/>
</dbReference>
<organism evidence="4 5">
    <name type="scientific">Sumerlaea chitinivorans</name>
    <dbReference type="NCBI Taxonomy" id="2250252"/>
    <lineage>
        <taxon>Bacteria</taxon>
        <taxon>Candidatus Sumerlaeota</taxon>
        <taxon>Candidatus Sumerlaeia</taxon>
        <taxon>Candidatus Sumerlaeales</taxon>
        <taxon>Candidatus Sumerlaeaceae</taxon>
        <taxon>Candidatus Sumerlaea</taxon>
    </lineage>
</organism>
<dbReference type="InterPro" id="IPR022712">
    <property type="entry name" value="Beta_Casp"/>
</dbReference>
<evidence type="ECO:0000259" key="2">
    <source>
        <dbReference type="SMART" id="SM00849"/>
    </source>
</evidence>
<feature type="domain" description="Beta-Casp" evidence="3">
    <location>
        <begin position="253"/>
        <end position="378"/>
    </location>
</feature>
<gene>
    <name evidence="4" type="ORF">BRCON_1697</name>
</gene>
<dbReference type="SMART" id="SM01027">
    <property type="entry name" value="Beta-Casp"/>
    <property type="match status" value="1"/>
</dbReference>
<name>A0A2Z4Y5N0_SUMC1</name>
<feature type="domain" description="Metallo-beta-lactamase" evidence="2">
    <location>
        <begin position="13"/>
        <end position="248"/>
    </location>
</feature>
<evidence type="ECO:0000313" key="5">
    <source>
        <dbReference type="Proteomes" id="UP000262583"/>
    </source>
</evidence>
<reference evidence="4 5" key="1">
    <citation type="submission" date="2018-05" db="EMBL/GenBank/DDBJ databases">
        <title>A metagenomic window into the 2 km-deep terrestrial subsurface aquifer revealed taxonomically and functionally diverse microbial community comprising novel uncultured bacterial lineages.</title>
        <authorList>
            <person name="Kadnikov V.V."/>
            <person name="Mardanov A.V."/>
            <person name="Beletsky A.V."/>
            <person name="Banks D."/>
            <person name="Pimenov N.V."/>
            <person name="Frank Y.A."/>
            <person name="Karnachuk O.V."/>
            <person name="Ravin N.V."/>
        </authorList>
    </citation>
    <scope>NUCLEOTIDE SEQUENCE [LARGE SCALE GENOMIC DNA]</scope>
    <source>
        <strain evidence="4">BY</strain>
    </source>
</reference>
<dbReference type="Pfam" id="PF07521">
    <property type="entry name" value="RMMBL"/>
    <property type="match status" value="1"/>
</dbReference>
<dbReference type="KEGG" id="schv:BRCON_1697"/>
<accession>A0A2Z4Y5N0</accession>
<dbReference type="AlphaFoldDB" id="A0A2Z4Y5N0"/>
<dbReference type="GO" id="GO:0004521">
    <property type="term" value="F:RNA endonuclease activity"/>
    <property type="evidence" value="ECO:0007669"/>
    <property type="project" value="TreeGrafter"/>
</dbReference>
<dbReference type="InterPro" id="IPR036866">
    <property type="entry name" value="RibonucZ/Hydroxyglut_hydro"/>
</dbReference>
<dbReference type="GO" id="GO:0016787">
    <property type="term" value="F:hydrolase activity"/>
    <property type="evidence" value="ECO:0007669"/>
    <property type="project" value="UniProtKB-KW"/>
</dbReference>
<evidence type="ECO:0000259" key="3">
    <source>
        <dbReference type="SMART" id="SM01027"/>
    </source>
</evidence>
<dbReference type="CDD" id="cd16295">
    <property type="entry name" value="TTHA0252-CPSF-like_MBL-fold"/>
    <property type="match status" value="1"/>
</dbReference>
<dbReference type="Pfam" id="PF00753">
    <property type="entry name" value="Lactamase_B"/>
    <property type="match status" value="1"/>
</dbReference>
<sequence length="463" mass="51008">MRVTLYGAARTVTGSAYHVETQTGSVLVDFGMVQGHDKENHANAIPPTLDLDKLGAVLLTHAHLDHCGRLPLLIKAGWKGPIYATPATREMASLILHDAAKVQAQDLERENRRRMRAGEEPVGPLYTQDDVDATMALFRTVEYDSPIPILPGITAKWVEAGHILGSTSIELTLEENGRRHVAIFSGDIGHLGAPVLRDPVRFCAADSVFMESTYGDRDHKSLAETLKETEDIIREAVARKAKILVPSFAVGRTQQLIYHLAALFRDGRLPQFPIYLDSPMAQEATRIYLRHPELYDEEAMELHRTGQLERDFSAVRFCATADESRALNSMEGPMLIMAGSGMCTAGRILHHLRNNLWKPNTYVLIVGFQAQGTLGRLLVEGRPKVKIFGEEIAVKASIHTLNGFSAHAGQSELLAWLGCVAHTKPQVYLTHGEPHAQEALAATIERAYGLTPQMPEYGIPIAL</sequence>
<evidence type="ECO:0000256" key="1">
    <source>
        <dbReference type="ARBA" id="ARBA00022801"/>
    </source>
</evidence>
<dbReference type="PANTHER" id="PTHR11203">
    <property type="entry name" value="CLEAVAGE AND POLYADENYLATION SPECIFICITY FACTOR FAMILY MEMBER"/>
    <property type="match status" value="1"/>
</dbReference>
<evidence type="ECO:0000313" key="4">
    <source>
        <dbReference type="EMBL" id="AXA36474.1"/>
    </source>
</evidence>
<dbReference type="Gene3D" id="3.60.15.10">
    <property type="entry name" value="Ribonuclease Z/Hydroxyacylglutathione hydrolase-like"/>
    <property type="match status" value="1"/>
</dbReference>
<dbReference type="Gene3D" id="3.40.50.10890">
    <property type="match status" value="1"/>
</dbReference>